<dbReference type="Pfam" id="PF25597">
    <property type="entry name" value="SH3_retrovirus"/>
    <property type="match status" value="1"/>
</dbReference>
<dbReference type="InterPro" id="IPR057670">
    <property type="entry name" value="SH3_retrovirus"/>
</dbReference>
<dbReference type="PANTHER" id="PTHR42648">
    <property type="entry name" value="TRANSPOSASE, PUTATIVE-RELATED"/>
    <property type="match status" value="1"/>
</dbReference>
<dbReference type="Proteomes" id="UP001162031">
    <property type="component" value="Unassembled WGS sequence"/>
</dbReference>
<keyword evidence="3" id="KW-1185">Reference proteome</keyword>
<organism evidence="2 3">
    <name type="scientific">Hyaloperonospora brassicae</name>
    <name type="common">Brassica downy mildew</name>
    <name type="synonym">Peronospora brassicae</name>
    <dbReference type="NCBI Taxonomy" id="162125"/>
    <lineage>
        <taxon>Eukaryota</taxon>
        <taxon>Sar</taxon>
        <taxon>Stramenopiles</taxon>
        <taxon>Oomycota</taxon>
        <taxon>Peronosporomycetes</taxon>
        <taxon>Peronosporales</taxon>
        <taxon>Peronosporaceae</taxon>
        <taxon>Hyaloperonospora</taxon>
    </lineage>
</organism>
<sequence>MTAIYIKNRLPSPKIPHKTPFEIVCGSKPSVKHMRIFGCQAYILTPKEKRLKWDPKARVGIFMGYEEVSKAYRVFDIEAGQVVISRDANFDESAFGISMEPSSEEVDDATLDLDLLDINDSDVRQTNYRQTGC</sequence>
<name>A0AAV0UHT5_HYABA</name>
<evidence type="ECO:0000313" key="2">
    <source>
        <dbReference type="EMBL" id="CAI5735070.1"/>
    </source>
</evidence>
<comment type="caution">
    <text evidence="2">The sequence shown here is derived from an EMBL/GenBank/DDBJ whole genome shotgun (WGS) entry which is preliminary data.</text>
</comment>
<feature type="domain" description="Retroviral polymerase SH3-like" evidence="1">
    <location>
        <begin position="39"/>
        <end position="95"/>
    </location>
</feature>
<evidence type="ECO:0000313" key="3">
    <source>
        <dbReference type="Proteomes" id="UP001162031"/>
    </source>
</evidence>
<dbReference type="AlphaFoldDB" id="A0AAV0UHT5"/>
<dbReference type="InterPro" id="IPR039537">
    <property type="entry name" value="Retrotran_Ty1/copia-like"/>
</dbReference>
<evidence type="ECO:0000259" key="1">
    <source>
        <dbReference type="Pfam" id="PF25597"/>
    </source>
</evidence>
<dbReference type="EMBL" id="CANTFL010001251">
    <property type="protein sequence ID" value="CAI5735070.1"/>
    <property type="molecule type" value="Genomic_DNA"/>
</dbReference>
<accession>A0AAV0UHT5</accession>
<protein>
    <recommendedName>
        <fullName evidence="1">Retroviral polymerase SH3-like domain-containing protein</fullName>
    </recommendedName>
</protein>
<proteinExistence type="predicted"/>
<dbReference type="PANTHER" id="PTHR42648:SF28">
    <property type="entry name" value="TRANSPOSON-ENCODED PROTEIN WITH RIBONUCLEASE H-LIKE AND RETROVIRUS ZINC FINGER-LIKE DOMAINS"/>
    <property type="match status" value="1"/>
</dbReference>
<reference evidence="2" key="1">
    <citation type="submission" date="2022-12" db="EMBL/GenBank/DDBJ databases">
        <authorList>
            <person name="Webb A."/>
        </authorList>
    </citation>
    <scope>NUCLEOTIDE SEQUENCE</scope>
    <source>
        <strain evidence="2">Hp1</strain>
    </source>
</reference>
<gene>
    <name evidence="2" type="ORF">HBR001_LOCUS6366</name>
</gene>